<dbReference type="Pfam" id="PF00990">
    <property type="entry name" value="GGDEF"/>
    <property type="match status" value="1"/>
</dbReference>
<dbReference type="CDD" id="cd00130">
    <property type="entry name" value="PAS"/>
    <property type="match status" value="1"/>
</dbReference>
<dbReference type="PANTHER" id="PTHR44757:SF2">
    <property type="entry name" value="BIOFILM ARCHITECTURE MAINTENANCE PROTEIN MBAA"/>
    <property type="match status" value="1"/>
</dbReference>
<name>A0ABT9SAT9_9BURK</name>
<dbReference type="RefSeq" id="WP_307690272.1">
    <property type="nucleotide sequence ID" value="NZ_JAUSRO010000008.1"/>
</dbReference>
<dbReference type="Proteomes" id="UP001226867">
    <property type="component" value="Unassembled WGS sequence"/>
</dbReference>
<dbReference type="InterPro" id="IPR000160">
    <property type="entry name" value="GGDEF_dom"/>
</dbReference>
<dbReference type="InterPro" id="IPR000014">
    <property type="entry name" value="PAS"/>
</dbReference>
<dbReference type="EMBL" id="JAUSRO010000008">
    <property type="protein sequence ID" value="MDP9900457.1"/>
    <property type="molecule type" value="Genomic_DNA"/>
</dbReference>
<protein>
    <submittedName>
        <fullName evidence="2">Diguanylate cyclase (GGDEF)-like protein/PAS domain S-box-containing protein</fullName>
    </submittedName>
</protein>
<dbReference type="CDD" id="cd01949">
    <property type="entry name" value="GGDEF"/>
    <property type="match status" value="1"/>
</dbReference>
<dbReference type="Pfam" id="PF13426">
    <property type="entry name" value="PAS_9"/>
    <property type="match status" value="2"/>
</dbReference>
<dbReference type="InterPro" id="IPR043128">
    <property type="entry name" value="Rev_trsase/Diguanyl_cyclase"/>
</dbReference>
<comment type="caution">
    <text evidence="2">The sequence shown here is derived from an EMBL/GenBank/DDBJ whole genome shotgun (WGS) entry which is preliminary data.</text>
</comment>
<feature type="domain" description="GGDEF" evidence="1">
    <location>
        <begin position="354"/>
        <end position="487"/>
    </location>
</feature>
<dbReference type="InterPro" id="IPR035965">
    <property type="entry name" value="PAS-like_dom_sf"/>
</dbReference>
<dbReference type="InterPro" id="IPR001610">
    <property type="entry name" value="PAC"/>
</dbReference>
<organism evidence="2 3">
    <name type="scientific">Variovorax ginsengisoli</name>
    <dbReference type="NCBI Taxonomy" id="363844"/>
    <lineage>
        <taxon>Bacteria</taxon>
        <taxon>Pseudomonadati</taxon>
        <taxon>Pseudomonadota</taxon>
        <taxon>Betaproteobacteria</taxon>
        <taxon>Burkholderiales</taxon>
        <taxon>Comamonadaceae</taxon>
        <taxon>Variovorax</taxon>
    </lineage>
</organism>
<dbReference type="Gene3D" id="3.30.70.270">
    <property type="match status" value="1"/>
</dbReference>
<dbReference type="InterPro" id="IPR029787">
    <property type="entry name" value="Nucleotide_cyclase"/>
</dbReference>
<dbReference type="SMART" id="SM00267">
    <property type="entry name" value="GGDEF"/>
    <property type="match status" value="1"/>
</dbReference>
<proteinExistence type="predicted"/>
<dbReference type="InterPro" id="IPR052155">
    <property type="entry name" value="Biofilm_reg_signaling"/>
</dbReference>
<dbReference type="NCBIfam" id="TIGR00254">
    <property type="entry name" value="GGDEF"/>
    <property type="match status" value="1"/>
</dbReference>
<dbReference type="Gene3D" id="3.30.450.20">
    <property type="entry name" value="PAS domain"/>
    <property type="match status" value="2"/>
</dbReference>
<dbReference type="SUPFAM" id="SSF55785">
    <property type="entry name" value="PYP-like sensor domain (PAS domain)"/>
    <property type="match status" value="2"/>
</dbReference>
<gene>
    <name evidence="2" type="ORF">J2W36_002723</name>
</gene>
<evidence type="ECO:0000259" key="1">
    <source>
        <dbReference type="PROSITE" id="PS50887"/>
    </source>
</evidence>
<evidence type="ECO:0000313" key="2">
    <source>
        <dbReference type="EMBL" id="MDP9900457.1"/>
    </source>
</evidence>
<evidence type="ECO:0000313" key="3">
    <source>
        <dbReference type="Proteomes" id="UP001226867"/>
    </source>
</evidence>
<reference evidence="2 3" key="1">
    <citation type="submission" date="2023-07" db="EMBL/GenBank/DDBJ databases">
        <title>Sorghum-associated microbial communities from plants grown in Nebraska, USA.</title>
        <authorList>
            <person name="Schachtman D."/>
        </authorList>
    </citation>
    <scope>NUCLEOTIDE SEQUENCE [LARGE SCALE GENOMIC DNA]</scope>
    <source>
        <strain evidence="2 3">DS1607</strain>
    </source>
</reference>
<dbReference type="PANTHER" id="PTHR44757">
    <property type="entry name" value="DIGUANYLATE CYCLASE DGCP"/>
    <property type="match status" value="1"/>
</dbReference>
<dbReference type="SUPFAM" id="SSF55073">
    <property type="entry name" value="Nucleotide cyclase"/>
    <property type="match status" value="1"/>
</dbReference>
<dbReference type="SMART" id="SM00086">
    <property type="entry name" value="PAC"/>
    <property type="match status" value="2"/>
</dbReference>
<dbReference type="NCBIfam" id="TIGR00229">
    <property type="entry name" value="sensory_box"/>
    <property type="match status" value="1"/>
</dbReference>
<sequence>MPLLSPSTDLDAMFELAPVSLWLEDYSQLHALFARWRNEGIEDLRSHLEADATRVQACMACFQVLRVNQATLDLLGASSQAVLVANLECVFRDDMTRTAIHELCLLWQGQLSFATQTVNYTLDGRRLDVEVRVRVLPGHEAAWDRVMVSVDDITARVAAERRRAESERYARGLFEHSPVSLWVEDFSSIKRLLDDLRERGITDFATFIKVHPEFVTRCMQEIRVLDVNRETLHMFGATDKKMLMQNIPRVFRDEMRESFAEQLLDLWNGKLLQQREVINYSLTGDPIHIHMQFSVLTDRSAHWDLVVVSLMDITARKKAEAYLEYLGKHDVLTQLNNRTFYTEELNRLSRKGPWPVSVLAIDLNGMKEVNDDSGHAAGDGLLRRVGEVLSKAVDPPSWPARIGGDEFAVLMPATDERGALAARERVLSLLDLNNQFYAGHSGLTLSLAIGIATCHAGDSLDAALLRADKAMYADKACHYREIKGTAR</sequence>
<accession>A0ABT9SAT9</accession>
<dbReference type="PROSITE" id="PS50887">
    <property type="entry name" value="GGDEF"/>
    <property type="match status" value="1"/>
</dbReference>
<keyword evidence="3" id="KW-1185">Reference proteome</keyword>